<sequence>MSSSTCAKKAAADDDAEPKPLSSEEVFSLINSLQSEVSSLKSAQNADIVEIQSLCMVISPPPVANPCYSTLAYDCTVQPIISEELVDNSSSLLNN</sequence>
<dbReference type="AlphaFoldDB" id="A0A9Q3BFG5"/>
<evidence type="ECO:0000313" key="2">
    <source>
        <dbReference type="EMBL" id="MBW0464057.1"/>
    </source>
</evidence>
<reference evidence="2" key="1">
    <citation type="submission" date="2021-03" db="EMBL/GenBank/DDBJ databases">
        <title>Draft genome sequence of rust myrtle Austropuccinia psidii MF-1, a brazilian biotype.</title>
        <authorList>
            <person name="Quecine M.C."/>
            <person name="Pachon D.M.R."/>
            <person name="Bonatelli M.L."/>
            <person name="Correr F.H."/>
            <person name="Franceschini L.M."/>
            <person name="Leite T.F."/>
            <person name="Margarido G.R.A."/>
            <person name="Almeida C.A."/>
            <person name="Ferrarezi J.A."/>
            <person name="Labate C.A."/>
        </authorList>
    </citation>
    <scope>NUCLEOTIDE SEQUENCE</scope>
    <source>
        <strain evidence="2">MF-1</strain>
    </source>
</reference>
<evidence type="ECO:0000256" key="1">
    <source>
        <dbReference type="SAM" id="MobiDB-lite"/>
    </source>
</evidence>
<feature type="region of interest" description="Disordered" evidence="1">
    <location>
        <begin position="1"/>
        <end position="21"/>
    </location>
</feature>
<dbReference type="EMBL" id="AVOT02000690">
    <property type="protein sequence ID" value="MBW0464057.1"/>
    <property type="molecule type" value="Genomic_DNA"/>
</dbReference>
<organism evidence="2 3">
    <name type="scientific">Austropuccinia psidii MF-1</name>
    <dbReference type="NCBI Taxonomy" id="1389203"/>
    <lineage>
        <taxon>Eukaryota</taxon>
        <taxon>Fungi</taxon>
        <taxon>Dikarya</taxon>
        <taxon>Basidiomycota</taxon>
        <taxon>Pucciniomycotina</taxon>
        <taxon>Pucciniomycetes</taxon>
        <taxon>Pucciniales</taxon>
        <taxon>Sphaerophragmiaceae</taxon>
        <taxon>Austropuccinia</taxon>
    </lineage>
</organism>
<dbReference type="Proteomes" id="UP000765509">
    <property type="component" value="Unassembled WGS sequence"/>
</dbReference>
<name>A0A9Q3BFG5_9BASI</name>
<gene>
    <name evidence="2" type="ORF">O181_003772</name>
</gene>
<evidence type="ECO:0000313" key="3">
    <source>
        <dbReference type="Proteomes" id="UP000765509"/>
    </source>
</evidence>
<accession>A0A9Q3BFG5</accession>
<protein>
    <submittedName>
        <fullName evidence="2">Uncharacterized protein</fullName>
    </submittedName>
</protein>
<proteinExistence type="predicted"/>
<comment type="caution">
    <text evidence="2">The sequence shown here is derived from an EMBL/GenBank/DDBJ whole genome shotgun (WGS) entry which is preliminary data.</text>
</comment>
<keyword evidence="3" id="KW-1185">Reference proteome</keyword>